<dbReference type="Proteomes" id="UP000077066">
    <property type="component" value="Unassembled WGS sequence"/>
</dbReference>
<dbReference type="PANTHER" id="PTHR34825:SF1">
    <property type="entry name" value="AAA-ATPASE-LIKE DOMAIN-CONTAINING PROTEIN"/>
    <property type="match status" value="1"/>
</dbReference>
<dbReference type="InterPro" id="IPR027417">
    <property type="entry name" value="P-loop_NTPase"/>
</dbReference>
<evidence type="ECO:0000259" key="2">
    <source>
        <dbReference type="Pfam" id="PF09820"/>
    </source>
</evidence>
<dbReference type="PATRIC" id="fig|55758.3.peg.2023"/>
<protein>
    <submittedName>
        <fullName evidence="3">Putative AAA-ATPase</fullName>
    </submittedName>
</protein>
<dbReference type="STRING" id="55758.MBFIL_18060"/>
<keyword evidence="1" id="KW-0472">Membrane</keyword>
<evidence type="ECO:0000313" key="4">
    <source>
        <dbReference type="Proteomes" id="UP000077066"/>
    </source>
</evidence>
<proteinExistence type="predicted"/>
<comment type="caution">
    <text evidence="3">The sequence shown here is derived from an EMBL/GenBank/DDBJ whole genome shotgun (WGS) entry which is preliminary data.</text>
</comment>
<dbReference type="AlphaFoldDB" id="A0A166C0F2"/>
<dbReference type="OrthoDB" id="74831at2157"/>
<dbReference type="InterPro" id="IPR018631">
    <property type="entry name" value="AAA-ATPase-like_dom"/>
</dbReference>
<sequence length="304" mass="36113">MKKLPIGVATFSKIIEKNYSYIDKTKYIHKLINEGEIYFLSRPRRFGKSLLVSTLKNLFEGNKDLFKDLYIYDKYDWNQKYPVIHLDFANISHTSPEVLEISLNKFLNDTGRDNGIELEDVDLITDKFSELIKKVHDKYNKEVVILIDEYDKAISSHLDDIEIAKGNRDVLRSFYQVLKPNDQYIHFIFVTGITKFTKTSIFSDFNNLDDITINPKYVKICGYTQNDIGDVFKEHIDKISQNNNVTSEIIFGLIKKWYNGYSWDGENFLYNRGFVFNNFLFICIIFFLWYFYLCLIVYIFFYEF</sequence>
<dbReference type="RefSeq" id="WP_066973823.1">
    <property type="nucleotide sequence ID" value="NZ_LWMT01000279.1"/>
</dbReference>
<dbReference type="Gene3D" id="3.40.50.300">
    <property type="entry name" value="P-loop containing nucleotide triphosphate hydrolases"/>
    <property type="match status" value="1"/>
</dbReference>
<reference evidence="3 4" key="1">
    <citation type="submission" date="2016-04" db="EMBL/GenBank/DDBJ databases">
        <title>Genome sequence of Methanobrevibacter filiformis DSM 11501.</title>
        <authorList>
            <person name="Poehlein A."/>
            <person name="Seedorf H."/>
            <person name="Daniel R."/>
        </authorList>
    </citation>
    <scope>NUCLEOTIDE SEQUENCE [LARGE SCALE GENOMIC DNA]</scope>
    <source>
        <strain evidence="3 4">DSM 11501</strain>
    </source>
</reference>
<gene>
    <name evidence="3" type="ORF">MBFIL_18060</name>
</gene>
<dbReference type="PANTHER" id="PTHR34825">
    <property type="entry name" value="CONSERVED PROTEIN, WITH A WEAK D-GALACTARATE DEHYDRATASE/ALTRONATE HYDROLASE DOMAIN"/>
    <property type="match status" value="1"/>
</dbReference>
<dbReference type="EMBL" id="LWMT01000279">
    <property type="protein sequence ID" value="KZX10327.1"/>
    <property type="molecule type" value="Genomic_DNA"/>
</dbReference>
<accession>A0A166C0F2</accession>
<keyword evidence="1" id="KW-1133">Transmembrane helix</keyword>
<keyword evidence="1" id="KW-0812">Transmembrane</keyword>
<organism evidence="3 4">
    <name type="scientific">Methanobrevibacter filiformis</name>
    <dbReference type="NCBI Taxonomy" id="55758"/>
    <lineage>
        <taxon>Archaea</taxon>
        <taxon>Methanobacteriati</taxon>
        <taxon>Methanobacteriota</taxon>
        <taxon>Methanomada group</taxon>
        <taxon>Methanobacteria</taxon>
        <taxon>Methanobacteriales</taxon>
        <taxon>Methanobacteriaceae</taxon>
        <taxon>Methanobrevibacter</taxon>
    </lineage>
</organism>
<keyword evidence="4" id="KW-1185">Reference proteome</keyword>
<dbReference type="SUPFAM" id="SSF52540">
    <property type="entry name" value="P-loop containing nucleoside triphosphate hydrolases"/>
    <property type="match status" value="1"/>
</dbReference>
<feature type="transmembrane region" description="Helical" evidence="1">
    <location>
        <begin position="279"/>
        <end position="301"/>
    </location>
</feature>
<evidence type="ECO:0000313" key="3">
    <source>
        <dbReference type="EMBL" id="KZX10327.1"/>
    </source>
</evidence>
<name>A0A166C0F2_9EURY</name>
<feature type="domain" description="AAA-ATPase-like" evidence="2">
    <location>
        <begin position="5"/>
        <end position="202"/>
    </location>
</feature>
<dbReference type="Pfam" id="PF09820">
    <property type="entry name" value="AAA-ATPase_like"/>
    <property type="match status" value="1"/>
</dbReference>
<evidence type="ECO:0000256" key="1">
    <source>
        <dbReference type="SAM" id="Phobius"/>
    </source>
</evidence>